<dbReference type="CDD" id="cd06558">
    <property type="entry name" value="crotonase-like"/>
    <property type="match status" value="1"/>
</dbReference>
<evidence type="ECO:0000256" key="5">
    <source>
        <dbReference type="ARBA" id="ARBA00023235"/>
    </source>
</evidence>
<dbReference type="GO" id="GO:0005782">
    <property type="term" value="C:peroxisomal matrix"/>
    <property type="evidence" value="ECO:0007669"/>
    <property type="project" value="TreeGrafter"/>
</dbReference>
<dbReference type="FunFam" id="3.90.226.10:FF:000048">
    <property type="entry name" value="3,2-trans-enoyl-CoA isomerase"/>
    <property type="match status" value="1"/>
</dbReference>
<evidence type="ECO:0008006" key="9">
    <source>
        <dbReference type="Google" id="ProtNLM"/>
    </source>
</evidence>
<evidence type="ECO:0000256" key="4">
    <source>
        <dbReference type="ARBA" id="ARBA00023140"/>
    </source>
</evidence>
<reference evidence="7" key="1">
    <citation type="submission" date="2021-05" db="EMBL/GenBank/DDBJ databases">
        <authorList>
            <person name="Khan N."/>
        </authorList>
    </citation>
    <scope>NUCLEOTIDE SEQUENCE</scope>
</reference>
<comment type="subcellular location">
    <subcellularLocation>
        <location evidence="1">Peroxisome</location>
    </subcellularLocation>
</comment>
<evidence type="ECO:0000313" key="7">
    <source>
        <dbReference type="EMBL" id="CAG7560696.1"/>
    </source>
</evidence>
<evidence type="ECO:0000313" key="8">
    <source>
        <dbReference type="Proteomes" id="UP000693738"/>
    </source>
</evidence>
<dbReference type="GO" id="GO:0016853">
    <property type="term" value="F:isomerase activity"/>
    <property type="evidence" value="ECO:0007669"/>
    <property type="project" value="UniProtKB-KW"/>
</dbReference>
<dbReference type="PANTHER" id="PTHR43684:SF1">
    <property type="entry name" value="ENOYL-COA DELTA ISOMERASE 2"/>
    <property type="match status" value="1"/>
</dbReference>
<protein>
    <recommendedName>
        <fullName evidence="9">Enoyl-CoA hydratase</fullName>
    </recommendedName>
</protein>
<keyword evidence="4" id="KW-0576">Peroxisome</keyword>
<sequence length="286" mass="31550">MTDLSLVDCGWLGLEPGKFATMSIIEVEYNGPIAVVVLNKPNKLNALTKDEFYQLARTLQEVAEHNEVVATVLTGIGRFFSAGADVSVSRKVPEGTDLYRHNLTVTVASNMNLARAFYTHPKILVVALNGPVVGMAAALIAFADFIYCTPETYLLTPFASLGLISEGVSSIAFAERMGISRANEALILGKRIASKDLLATGFVNQIFDCPAESFRSEVLKEVKERFHDGLNASSMLQIKKMIRQRSRRELDAQNVDEVFGALERNVQGIPQKEFEKLRTGKKKHKL</sequence>
<evidence type="ECO:0000256" key="1">
    <source>
        <dbReference type="ARBA" id="ARBA00004275"/>
    </source>
</evidence>
<name>A0A8J2IML0_FUSEQ</name>
<keyword evidence="6" id="KW-0812">Transmembrane</keyword>
<accession>A0A8J2IML0</accession>
<keyword evidence="6" id="KW-0472">Membrane</keyword>
<gene>
    <name evidence="7" type="ORF">FEQUK3_LOCUS6370</name>
</gene>
<dbReference type="Proteomes" id="UP000693738">
    <property type="component" value="Unassembled WGS sequence"/>
</dbReference>
<proteinExistence type="inferred from homology"/>
<dbReference type="InterPro" id="IPR051053">
    <property type="entry name" value="ECH/Chromodomain_protein"/>
</dbReference>
<dbReference type="EMBL" id="CAJSTJ010000136">
    <property type="protein sequence ID" value="CAG7560696.1"/>
    <property type="molecule type" value="Genomic_DNA"/>
</dbReference>
<dbReference type="Pfam" id="PF00378">
    <property type="entry name" value="ECH_1"/>
    <property type="match status" value="1"/>
</dbReference>
<evidence type="ECO:0000256" key="6">
    <source>
        <dbReference type="SAM" id="Phobius"/>
    </source>
</evidence>
<comment type="caution">
    <text evidence="7">The sequence shown here is derived from an EMBL/GenBank/DDBJ whole genome shotgun (WGS) entry which is preliminary data.</text>
</comment>
<feature type="transmembrane region" description="Helical" evidence="6">
    <location>
        <begin position="153"/>
        <end position="174"/>
    </location>
</feature>
<dbReference type="InterPro" id="IPR001753">
    <property type="entry name" value="Enoyl-CoA_hydra/iso"/>
</dbReference>
<organism evidence="7 8">
    <name type="scientific">Fusarium equiseti</name>
    <name type="common">Fusarium scirpi</name>
    <dbReference type="NCBI Taxonomy" id="61235"/>
    <lineage>
        <taxon>Eukaryota</taxon>
        <taxon>Fungi</taxon>
        <taxon>Dikarya</taxon>
        <taxon>Ascomycota</taxon>
        <taxon>Pezizomycotina</taxon>
        <taxon>Sordariomycetes</taxon>
        <taxon>Hypocreomycetidae</taxon>
        <taxon>Hypocreales</taxon>
        <taxon>Nectriaceae</taxon>
        <taxon>Fusarium</taxon>
        <taxon>Fusarium incarnatum-equiseti species complex</taxon>
    </lineage>
</organism>
<dbReference type="AlphaFoldDB" id="A0A8J2IML0"/>
<keyword evidence="5" id="KW-0413">Isomerase</keyword>
<comment type="similarity">
    <text evidence="3">Belongs to the enoyl-CoA hydratase/isomerase family.</text>
</comment>
<evidence type="ECO:0000256" key="3">
    <source>
        <dbReference type="ARBA" id="ARBA00005254"/>
    </source>
</evidence>
<feature type="transmembrane region" description="Helical" evidence="6">
    <location>
        <begin position="123"/>
        <end position="147"/>
    </location>
</feature>
<dbReference type="PANTHER" id="PTHR43684">
    <property type="match status" value="1"/>
</dbReference>
<evidence type="ECO:0000256" key="2">
    <source>
        <dbReference type="ARBA" id="ARBA00005005"/>
    </source>
</evidence>
<comment type="pathway">
    <text evidence="2">Lipid metabolism; fatty acid beta-oxidation.</text>
</comment>
<keyword evidence="6" id="KW-1133">Transmembrane helix</keyword>
<dbReference type="GO" id="GO:0006635">
    <property type="term" value="P:fatty acid beta-oxidation"/>
    <property type="evidence" value="ECO:0007669"/>
    <property type="project" value="TreeGrafter"/>
</dbReference>